<feature type="coiled-coil region" evidence="6">
    <location>
        <begin position="217"/>
        <end position="279"/>
    </location>
</feature>
<name>A0A314V1X5_PRUYE</name>
<protein>
    <submittedName>
        <fullName evidence="8">Uncharacterized protein</fullName>
    </submittedName>
</protein>
<feature type="region of interest" description="Disordered" evidence="7">
    <location>
        <begin position="1049"/>
        <end position="1070"/>
    </location>
</feature>
<proteinExistence type="predicted"/>
<keyword evidence="1" id="KW-0493">Microtubule</keyword>
<dbReference type="EMBL" id="PJQY01002698">
    <property type="protein sequence ID" value="PQM43276.1"/>
    <property type="molecule type" value="Genomic_DNA"/>
</dbReference>
<keyword evidence="3" id="KW-0067">ATP-binding</keyword>
<gene>
    <name evidence="8" type="ORF">Pyn_19066</name>
</gene>
<evidence type="ECO:0000313" key="8">
    <source>
        <dbReference type="EMBL" id="PQM43276.1"/>
    </source>
</evidence>
<dbReference type="PANTHER" id="PTHR37739">
    <property type="entry name" value="KINESIN-LIKE PROTEIN KIN-12D"/>
    <property type="match status" value="1"/>
</dbReference>
<evidence type="ECO:0000256" key="2">
    <source>
        <dbReference type="ARBA" id="ARBA00022741"/>
    </source>
</evidence>
<evidence type="ECO:0000256" key="3">
    <source>
        <dbReference type="ARBA" id="ARBA00022840"/>
    </source>
</evidence>
<feature type="coiled-coil region" evidence="6">
    <location>
        <begin position="903"/>
        <end position="993"/>
    </location>
</feature>
<feature type="coiled-coil region" evidence="6">
    <location>
        <begin position="520"/>
        <end position="611"/>
    </location>
</feature>
<evidence type="ECO:0000256" key="7">
    <source>
        <dbReference type="SAM" id="MobiDB-lite"/>
    </source>
</evidence>
<feature type="compositionally biased region" description="Low complexity" evidence="7">
    <location>
        <begin position="69"/>
        <end position="81"/>
    </location>
</feature>
<accession>A0A314V1X5</accession>
<comment type="caution">
    <text evidence="8">The sequence shown here is derived from an EMBL/GenBank/DDBJ whole genome shotgun (WGS) entry which is preliminary data.</text>
</comment>
<feature type="coiled-coil region" evidence="6">
    <location>
        <begin position="640"/>
        <end position="695"/>
    </location>
</feature>
<dbReference type="PANTHER" id="PTHR37739:SF18">
    <property type="entry name" value="KINESIN-LIKE PROTEIN KIN-12C"/>
    <property type="match status" value="1"/>
</dbReference>
<sequence>MHIVALGTNISEVSDEYKELVQNLVSELREMKKKYGVKRAFQNFIYTKVNVYDCPSADKSLEDEDEWSTDSTTSSCDSSTESFASGNKLWALEGQTGDLKVKEGSVLQSADQDPEESKWVLKTFTDSKGATFCLKKELEMALDAFNKLYVRLATLISELDIGGRSQPAELKQLVPLFESGTESSYGCHATTEKVVSDEKSDFASSFLTKFEEAHATIKEADVMLNALMEANENAKELTGLWKQTGEELMLEKASFIEEVEHLKTSVHLKERENELLQDQSRYNLVEIAKSLSLLEECFMQLKCEVEDRFKVLYADTFSMGREIHCFISKSRSLLEEICAETLEKKFAMFVLHQCLTGEMIHKIPCFNVGNGFRSSRQQEGLSITNKQQQMRSSCEDDIVLTSNISKDDNDQSGVTNLKAGELSLSRDSLMHENLSLKEELQRKDALLEGLHFDFRMLQESASNTMDIKDETEKLIKSLSQIQNELEMKTCQLDHMLFQHKKLEDHLTDTEKALLLSNSNLEQAKDTINTLSEQNFELKVLLNDLYLKNSEANEQLEEQKEVVKGLEKEILHLTSSMETKLLCQVEGIEDELRRVISERDGLLEKVASLNDKLEMAYAISDEHEAISIEARQESEASKMYAEQKEEEVKILERSVEELECTINVLEKKVYEMNDEVERHRLIRDALELELKALRHRLLTVENFSENVDSENMNSEQPENLISRNNFDTGNCRVGYWNLMRLIIRLKLLEEERAEQDKEIKQCKEYISEIMLHAEAQTSQYHQKYKTLEAMVCEVNADKTDSASTAAALEKSERSSIRTRRSSSPFRCISSLVQQMNTEKDQELSIARHRIEELEALAASRQKEVCLLNTRLAAAESMTHDVIRDLLGVKLDMTNYANLIEQYQVQKLVEEAHQQTEEFQEKEQEILNLRKQINDLMEERQSCISEINKKEGDIVAAQMTLQQLQDRDQLLSTQNEMLKVDKTNLKRRVAELDEMVKTILGTPTIHQPIQHPHTSKPKNNSSLKLHEIDFTKRLEQSEKHLSRVNGELAQYFKSAGGGGGGGGHPRDKRVSR</sequence>
<evidence type="ECO:0000256" key="6">
    <source>
        <dbReference type="SAM" id="Coils"/>
    </source>
</evidence>
<dbReference type="OrthoDB" id="3176171at2759"/>
<organism evidence="8 9">
    <name type="scientific">Prunus yedoensis var. nudiflora</name>
    <dbReference type="NCBI Taxonomy" id="2094558"/>
    <lineage>
        <taxon>Eukaryota</taxon>
        <taxon>Viridiplantae</taxon>
        <taxon>Streptophyta</taxon>
        <taxon>Embryophyta</taxon>
        <taxon>Tracheophyta</taxon>
        <taxon>Spermatophyta</taxon>
        <taxon>Magnoliopsida</taxon>
        <taxon>eudicotyledons</taxon>
        <taxon>Gunneridae</taxon>
        <taxon>Pentapetalae</taxon>
        <taxon>rosids</taxon>
        <taxon>fabids</taxon>
        <taxon>Rosales</taxon>
        <taxon>Rosaceae</taxon>
        <taxon>Amygdaloideae</taxon>
        <taxon>Amygdaleae</taxon>
        <taxon>Prunus</taxon>
    </lineage>
</organism>
<feature type="region of interest" description="Disordered" evidence="7">
    <location>
        <begin position="60"/>
        <end position="81"/>
    </location>
</feature>
<keyword evidence="4 6" id="KW-0175">Coiled coil</keyword>
<dbReference type="GO" id="GO:0005874">
    <property type="term" value="C:microtubule"/>
    <property type="evidence" value="ECO:0007669"/>
    <property type="project" value="UniProtKB-KW"/>
</dbReference>
<keyword evidence="2" id="KW-0547">Nucleotide-binding</keyword>
<feature type="coiled-coil region" evidence="6">
    <location>
        <begin position="737"/>
        <end position="767"/>
    </location>
</feature>
<evidence type="ECO:0000256" key="4">
    <source>
        <dbReference type="ARBA" id="ARBA00023054"/>
    </source>
</evidence>
<evidence type="ECO:0000256" key="5">
    <source>
        <dbReference type="ARBA" id="ARBA00023175"/>
    </source>
</evidence>
<feature type="coiled-coil region" evidence="6">
    <location>
        <begin position="835"/>
        <end position="862"/>
    </location>
</feature>
<dbReference type="Proteomes" id="UP000250321">
    <property type="component" value="Unassembled WGS sequence"/>
</dbReference>
<evidence type="ECO:0000313" key="9">
    <source>
        <dbReference type="Proteomes" id="UP000250321"/>
    </source>
</evidence>
<keyword evidence="5" id="KW-0505">Motor protein</keyword>
<evidence type="ECO:0000256" key="1">
    <source>
        <dbReference type="ARBA" id="ARBA00022701"/>
    </source>
</evidence>
<dbReference type="InterPro" id="IPR044986">
    <property type="entry name" value="KIF15/KIN-12"/>
</dbReference>
<keyword evidence="9" id="KW-1185">Reference proteome</keyword>
<dbReference type="GO" id="GO:0005524">
    <property type="term" value="F:ATP binding"/>
    <property type="evidence" value="ECO:0007669"/>
    <property type="project" value="UniProtKB-KW"/>
</dbReference>
<dbReference type="STRING" id="2094558.A0A314V1X5"/>
<dbReference type="AlphaFoldDB" id="A0A314V1X5"/>
<reference evidence="8 9" key="1">
    <citation type="submission" date="2018-02" db="EMBL/GenBank/DDBJ databases">
        <title>Draft genome of wild Prunus yedoensis var. nudiflora.</title>
        <authorList>
            <person name="Baek S."/>
            <person name="Kim J.-H."/>
            <person name="Choi K."/>
            <person name="Kim G.-B."/>
            <person name="Cho A."/>
            <person name="Jang H."/>
            <person name="Shin C.-H."/>
            <person name="Yu H.-J."/>
            <person name="Mun J.-H."/>
        </authorList>
    </citation>
    <scope>NUCLEOTIDE SEQUENCE [LARGE SCALE GENOMIC DNA]</scope>
    <source>
        <strain evidence="9">cv. Jeju island</strain>
        <tissue evidence="8">Leaf</tissue>
    </source>
</reference>